<dbReference type="RefSeq" id="WP_062484413.1">
    <property type="nucleotide sequence ID" value="NZ_LN885086.1"/>
</dbReference>
<sequence>MATKKQTTKDTASEPVRCSGGVCDPRRTQGLKAPAPKGTHTLVNLTGPGLFLSANVTKQGGPTDLTFVILEIDGRNVVNFSFAAARNVGLTQANPYGIQYLSGAGVESFAIGWPSPLVFKKSLKLSVTVNETDVVQIVGNVVTGSL</sequence>
<reference evidence="3" key="1">
    <citation type="submission" date="2015-09" db="EMBL/GenBank/DDBJ databases">
        <authorList>
            <person name="Daims H."/>
        </authorList>
    </citation>
    <scope>NUCLEOTIDE SEQUENCE [LARGE SCALE GENOMIC DNA]</scope>
</reference>
<evidence type="ECO:0000313" key="2">
    <source>
        <dbReference type="EMBL" id="CUQ66398.1"/>
    </source>
</evidence>
<feature type="region of interest" description="Disordered" evidence="1">
    <location>
        <begin position="1"/>
        <end position="20"/>
    </location>
</feature>
<evidence type="ECO:0000313" key="3">
    <source>
        <dbReference type="Proteomes" id="UP000066284"/>
    </source>
</evidence>
<name>A0A0S4KTD3_9BACT</name>
<dbReference type="AlphaFoldDB" id="A0A0S4KTD3"/>
<dbReference type="STRING" id="1715989.NITINOP_1423"/>
<keyword evidence="3" id="KW-1185">Reference proteome</keyword>
<accession>A0A0S4KTD3</accession>
<proteinExistence type="predicted"/>
<dbReference type="Proteomes" id="UP000066284">
    <property type="component" value="Chromosome 1"/>
</dbReference>
<organism evidence="2 3">
    <name type="scientific">Candidatus Nitrospira inopinata</name>
    <dbReference type="NCBI Taxonomy" id="1715989"/>
    <lineage>
        <taxon>Bacteria</taxon>
        <taxon>Pseudomonadati</taxon>
        <taxon>Nitrospirota</taxon>
        <taxon>Nitrospiria</taxon>
        <taxon>Nitrospirales</taxon>
        <taxon>Nitrospiraceae</taxon>
        <taxon>Nitrospira</taxon>
    </lineage>
</organism>
<protein>
    <submittedName>
        <fullName evidence="2">Uncharacterized protein</fullName>
    </submittedName>
</protein>
<dbReference type="EMBL" id="LN885086">
    <property type="protein sequence ID" value="CUQ66398.1"/>
    <property type="molecule type" value="Genomic_DNA"/>
</dbReference>
<gene>
    <name evidence="2" type="ORF">NITINOP_1423</name>
</gene>
<dbReference type="OrthoDB" id="9553491at2"/>
<evidence type="ECO:0000256" key="1">
    <source>
        <dbReference type="SAM" id="MobiDB-lite"/>
    </source>
</evidence>
<dbReference type="KEGG" id="nio:NITINOP_1423"/>